<dbReference type="AlphaFoldDB" id="A0A0L7KVL9"/>
<dbReference type="Pfam" id="PF01150">
    <property type="entry name" value="GDA1_CD39"/>
    <property type="match status" value="1"/>
</dbReference>
<dbReference type="Gene3D" id="3.30.420.150">
    <property type="entry name" value="Exopolyphosphatase. Domain 2"/>
    <property type="match status" value="1"/>
</dbReference>
<dbReference type="EMBL" id="JTDY01005149">
    <property type="protein sequence ID" value="KOB67322.1"/>
    <property type="molecule type" value="Genomic_DNA"/>
</dbReference>
<dbReference type="STRING" id="104452.A0A0L7KVL9"/>
<reference evidence="3 4" key="1">
    <citation type="journal article" date="2015" name="Genome Biol. Evol.">
        <title>The genome of winter moth (Operophtera brumata) provides a genomic perspective on sexual dimorphism and phenology.</title>
        <authorList>
            <person name="Derks M.F."/>
            <person name="Smit S."/>
            <person name="Salis L."/>
            <person name="Schijlen E."/>
            <person name="Bossers A."/>
            <person name="Mateman C."/>
            <person name="Pijl A.S."/>
            <person name="de Ridder D."/>
            <person name="Groenen M.A."/>
            <person name="Visser M.E."/>
            <person name="Megens H.J."/>
        </authorList>
    </citation>
    <scope>NUCLEOTIDE SEQUENCE [LARGE SCALE GENOMIC DNA]</scope>
    <source>
        <strain evidence="3">WM2013NL</strain>
        <tissue evidence="3">Head and thorax</tissue>
    </source>
</reference>
<evidence type="ECO:0000313" key="4">
    <source>
        <dbReference type="Proteomes" id="UP000037510"/>
    </source>
</evidence>
<sequence length="119" mass="12829">MATLDWEPSEPPKGTVAAMSYFYDVAADAAIIGELTIRDGDSGLGAKRAPQRDTMNACSAANVDQPWACIDLVYVMTLLRDVYKIKPHEAISKVNGHEVSWALGLAYTTVMNNMAAAAH</sequence>
<keyword evidence="4" id="KW-1185">Reference proteome</keyword>
<evidence type="ECO:0000313" key="3">
    <source>
        <dbReference type="EMBL" id="KOB67322.1"/>
    </source>
</evidence>
<protein>
    <submittedName>
        <fullName evidence="3">NTPase</fullName>
    </submittedName>
</protein>
<dbReference type="InterPro" id="IPR000407">
    <property type="entry name" value="GDA1_CD39_NTPase"/>
</dbReference>
<evidence type="ECO:0000256" key="1">
    <source>
        <dbReference type="ARBA" id="ARBA00009283"/>
    </source>
</evidence>
<gene>
    <name evidence="3" type="ORF">OBRU01_17173</name>
</gene>
<proteinExistence type="inferred from homology"/>
<dbReference type="GO" id="GO:0016787">
    <property type="term" value="F:hydrolase activity"/>
    <property type="evidence" value="ECO:0007669"/>
    <property type="project" value="UniProtKB-KW"/>
</dbReference>
<evidence type="ECO:0000256" key="2">
    <source>
        <dbReference type="ARBA" id="ARBA00022801"/>
    </source>
</evidence>
<organism evidence="3 4">
    <name type="scientific">Operophtera brumata</name>
    <name type="common">Winter moth</name>
    <name type="synonym">Phalaena brumata</name>
    <dbReference type="NCBI Taxonomy" id="104452"/>
    <lineage>
        <taxon>Eukaryota</taxon>
        <taxon>Metazoa</taxon>
        <taxon>Ecdysozoa</taxon>
        <taxon>Arthropoda</taxon>
        <taxon>Hexapoda</taxon>
        <taxon>Insecta</taxon>
        <taxon>Pterygota</taxon>
        <taxon>Neoptera</taxon>
        <taxon>Endopterygota</taxon>
        <taxon>Lepidoptera</taxon>
        <taxon>Glossata</taxon>
        <taxon>Ditrysia</taxon>
        <taxon>Geometroidea</taxon>
        <taxon>Geometridae</taxon>
        <taxon>Larentiinae</taxon>
        <taxon>Operophtera</taxon>
    </lineage>
</organism>
<accession>A0A0L7KVL9</accession>
<dbReference type="Proteomes" id="UP000037510">
    <property type="component" value="Unassembled WGS sequence"/>
</dbReference>
<keyword evidence="2" id="KW-0378">Hydrolase</keyword>
<comment type="similarity">
    <text evidence="1">Belongs to the GDA1/CD39 NTPase family.</text>
</comment>
<name>A0A0L7KVL9_OPEBR</name>
<comment type="caution">
    <text evidence="3">The sequence shown here is derived from an EMBL/GenBank/DDBJ whole genome shotgun (WGS) entry which is preliminary data.</text>
</comment>
<dbReference type="Gene3D" id="3.30.420.40">
    <property type="match status" value="1"/>
</dbReference>